<accession>A0A4V1ZH39</accession>
<dbReference type="RefSeq" id="WP_130102959.1">
    <property type="nucleotide sequence ID" value="NZ_SDWW01000028.1"/>
</dbReference>
<keyword evidence="3" id="KW-1185">Reference proteome</keyword>
<dbReference type="EMBL" id="SDWW01000028">
    <property type="protein sequence ID" value="RYV50704.1"/>
    <property type="molecule type" value="Genomic_DNA"/>
</dbReference>
<dbReference type="SMART" id="SM00849">
    <property type="entry name" value="Lactamase_B"/>
    <property type="match status" value="1"/>
</dbReference>
<dbReference type="Gene3D" id="3.60.15.10">
    <property type="entry name" value="Ribonuclease Z/Hydroxyacylglutathione hydrolase-like"/>
    <property type="match status" value="1"/>
</dbReference>
<feature type="domain" description="Metallo-beta-lactamase" evidence="1">
    <location>
        <begin position="7"/>
        <end position="178"/>
    </location>
</feature>
<dbReference type="PANTHER" id="PTHR43546:SF3">
    <property type="entry name" value="UPF0173 METAL-DEPENDENT HYDROLASE MJ1163"/>
    <property type="match status" value="1"/>
</dbReference>
<comment type="caution">
    <text evidence="2">The sequence shown here is derived from an EMBL/GenBank/DDBJ whole genome shotgun (WGS) entry which is preliminary data.</text>
</comment>
<organism evidence="2 3">
    <name type="scientific">Pengzhenrongella frigida</name>
    <dbReference type="NCBI Taxonomy" id="1259133"/>
    <lineage>
        <taxon>Bacteria</taxon>
        <taxon>Bacillati</taxon>
        <taxon>Actinomycetota</taxon>
        <taxon>Actinomycetes</taxon>
        <taxon>Micrococcales</taxon>
        <taxon>Pengzhenrongella</taxon>
    </lineage>
</organism>
<dbReference type="Pfam" id="PF13483">
    <property type="entry name" value="Lactamase_B_3"/>
    <property type="match status" value="1"/>
</dbReference>
<dbReference type="SUPFAM" id="SSF56281">
    <property type="entry name" value="Metallo-hydrolase/oxidoreductase"/>
    <property type="match status" value="1"/>
</dbReference>
<dbReference type="InterPro" id="IPR001279">
    <property type="entry name" value="Metallo-B-lactamas"/>
</dbReference>
<dbReference type="AlphaFoldDB" id="A0A4V1ZH39"/>
<reference evidence="2 3" key="1">
    <citation type="submission" date="2019-01" db="EMBL/GenBank/DDBJ databases">
        <title>Novel species of Cellulomonas.</title>
        <authorList>
            <person name="Liu Q."/>
            <person name="Xin Y.-H."/>
        </authorList>
    </citation>
    <scope>NUCLEOTIDE SEQUENCE [LARGE SCALE GENOMIC DNA]</scope>
    <source>
        <strain evidence="2 3">HLT2-17</strain>
    </source>
</reference>
<dbReference type="InterPro" id="IPR036866">
    <property type="entry name" value="RibonucZ/Hydroxyglut_hydro"/>
</dbReference>
<dbReference type="Proteomes" id="UP000293764">
    <property type="component" value="Unassembled WGS sequence"/>
</dbReference>
<keyword evidence="2" id="KW-0378">Hydrolase</keyword>
<name>A0A4V1ZH39_9MICO</name>
<gene>
    <name evidence="2" type="ORF">EUA98_12185</name>
</gene>
<evidence type="ECO:0000313" key="3">
    <source>
        <dbReference type="Proteomes" id="UP000293764"/>
    </source>
</evidence>
<proteinExistence type="predicted"/>
<evidence type="ECO:0000259" key="1">
    <source>
        <dbReference type="SMART" id="SM00849"/>
    </source>
</evidence>
<dbReference type="OrthoDB" id="3190691at2"/>
<dbReference type="GO" id="GO:0016787">
    <property type="term" value="F:hydrolase activity"/>
    <property type="evidence" value="ECO:0007669"/>
    <property type="project" value="UniProtKB-KW"/>
</dbReference>
<sequence>MFLTRLSHACVRLEKDGARLVIDPGSFSASDATHDADAVLVTHQHADHVVPVTLRRDLVSRPDLEVWAPADVVALLLEGAPELADRVHAVRAGDTFEVAGFEVEVYGGLHEAVHPDVPRLANVAYLIDGSVLHPGDSFTVPPRPVAVLLIPIAAPWLRLGDVVDYVRAVGPRLTIPIHDALYSRIGCDLVDRLLGPHGLGLGGAQYLRPVDGVGLELP</sequence>
<evidence type="ECO:0000313" key="2">
    <source>
        <dbReference type="EMBL" id="RYV50704.1"/>
    </source>
</evidence>
<dbReference type="InterPro" id="IPR050114">
    <property type="entry name" value="UPF0173_UPF0282_UlaG_hydrolase"/>
</dbReference>
<protein>
    <submittedName>
        <fullName evidence="2">MBL fold metallo-hydrolase</fullName>
    </submittedName>
</protein>
<dbReference type="PANTHER" id="PTHR43546">
    <property type="entry name" value="UPF0173 METAL-DEPENDENT HYDROLASE MJ1163-RELATED"/>
    <property type="match status" value="1"/>
</dbReference>